<dbReference type="PIRSF" id="PIRSF021700">
    <property type="entry name" value="3_dmu_93_MTrfase"/>
    <property type="match status" value="1"/>
</dbReference>
<dbReference type="Gene3D" id="3.10.180.10">
    <property type="entry name" value="2,3-Dihydroxybiphenyl 1,2-Dioxygenase, domain 1"/>
    <property type="match status" value="1"/>
</dbReference>
<dbReference type="RefSeq" id="WP_390227182.1">
    <property type="nucleotide sequence ID" value="NZ_JBHSCN010000002.1"/>
</dbReference>
<evidence type="ECO:0000259" key="1">
    <source>
        <dbReference type="Pfam" id="PF06983"/>
    </source>
</evidence>
<comment type="caution">
    <text evidence="2">The sequence shown here is derived from an EMBL/GenBank/DDBJ whole genome shotgun (WGS) entry which is preliminary data.</text>
</comment>
<organism evidence="2 3">
    <name type="scientific">Gryllotalpicola reticulitermitis</name>
    <dbReference type="NCBI Taxonomy" id="1184153"/>
    <lineage>
        <taxon>Bacteria</taxon>
        <taxon>Bacillati</taxon>
        <taxon>Actinomycetota</taxon>
        <taxon>Actinomycetes</taxon>
        <taxon>Micrococcales</taxon>
        <taxon>Microbacteriaceae</taxon>
        <taxon>Gryllotalpicola</taxon>
    </lineage>
</organism>
<dbReference type="InterPro" id="IPR009725">
    <property type="entry name" value="3_dmu_93_MTrfase"/>
</dbReference>
<sequence length="156" mass="17426">MSKVTPFLWYVDGAKEAAEYYVSLFDDARVLWVQGFPQDGAMQSGVYTLAFELQGREYYAINGGDAIKPTPAFSFFVEVESQAEIDRLWDALIADGGAPSQCGWLFDRWGQSWQIVPKQLWDFYASDDRAAVDRTVRAMLGMAKLDLGALQAAFDG</sequence>
<keyword evidence="3" id="KW-1185">Reference proteome</keyword>
<gene>
    <name evidence="2" type="ORF">ACFOYW_03130</name>
</gene>
<evidence type="ECO:0000313" key="2">
    <source>
        <dbReference type="EMBL" id="MFC4242353.1"/>
    </source>
</evidence>
<dbReference type="PANTHER" id="PTHR33990">
    <property type="entry name" value="PROTEIN YJDN-RELATED"/>
    <property type="match status" value="1"/>
</dbReference>
<dbReference type="CDD" id="cd06588">
    <property type="entry name" value="PhnB_like"/>
    <property type="match status" value="1"/>
</dbReference>
<dbReference type="InterPro" id="IPR028973">
    <property type="entry name" value="PhnB-like"/>
</dbReference>
<dbReference type="InterPro" id="IPR029068">
    <property type="entry name" value="Glyas_Bleomycin-R_OHBP_Dase"/>
</dbReference>
<reference evidence="3" key="1">
    <citation type="journal article" date="2019" name="Int. J. Syst. Evol. Microbiol.">
        <title>The Global Catalogue of Microorganisms (GCM) 10K type strain sequencing project: providing services to taxonomists for standard genome sequencing and annotation.</title>
        <authorList>
            <consortium name="The Broad Institute Genomics Platform"/>
            <consortium name="The Broad Institute Genome Sequencing Center for Infectious Disease"/>
            <person name="Wu L."/>
            <person name="Ma J."/>
        </authorList>
    </citation>
    <scope>NUCLEOTIDE SEQUENCE [LARGE SCALE GENOMIC DNA]</scope>
    <source>
        <strain evidence="3">CGMCC 1.10363</strain>
    </source>
</reference>
<protein>
    <submittedName>
        <fullName evidence="2">VOC family protein</fullName>
    </submittedName>
</protein>
<evidence type="ECO:0000313" key="3">
    <source>
        <dbReference type="Proteomes" id="UP001595900"/>
    </source>
</evidence>
<dbReference type="PANTHER" id="PTHR33990:SF2">
    <property type="entry name" value="PHNB-LIKE DOMAIN-CONTAINING PROTEIN"/>
    <property type="match status" value="1"/>
</dbReference>
<dbReference type="SUPFAM" id="SSF54593">
    <property type="entry name" value="Glyoxalase/Bleomycin resistance protein/Dihydroxybiphenyl dioxygenase"/>
    <property type="match status" value="1"/>
</dbReference>
<dbReference type="Proteomes" id="UP001595900">
    <property type="component" value="Unassembled WGS sequence"/>
</dbReference>
<dbReference type="Pfam" id="PF06983">
    <property type="entry name" value="3-dmu-9_3-mt"/>
    <property type="match status" value="1"/>
</dbReference>
<feature type="domain" description="PhnB-like" evidence="1">
    <location>
        <begin position="3"/>
        <end position="116"/>
    </location>
</feature>
<name>A0ABV8Q3W9_9MICO</name>
<proteinExistence type="predicted"/>
<accession>A0ABV8Q3W9</accession>
<dbReference type="EMBL" id="JBHSCN010000002">
    <property type="protein sequence ID" value="MFC4242353.1"/>
    <property type="molecule type" value="Genomic_DNA"/>
</dbReference>